<keyword evidence="6" id="KW-0812">Transmembrane</keyword>
<dbReference type="GO" id="GO:0020037">
    <property type="term" value="F:heme binding"/>
    <property type="evidence" value="ECO:0007669"/>
    <property type="project" value="InterPro"/>
</dbReference>
<dbReference type="EMBL" id="UOET01000332">
    <property type="protein sequence ID" value="VAW29177.1"/>
    <property type="molecule type" value="Genomic_DNA"/>
</dbReference>
<protein>
    <recommendedName>
        <fullName evidence="7">Cytochrome c domain-containing protein</fullName>
    </recommendedName>
</protein>
<evidence type="ECO:0000259" key="7">
    <source>
        <dbReference type="PROSITE" id="PS51007"/>
    </source>
</evidence>
<reference evidence="8" key="1">
    <citation type="submission" date="2018-06" db="EMBL/GenBank/DDBJ databases">
        <authorList>
            <person name="Zhirakovskaya E."/>
        </authorList>
    </citation>
    <scope>NUCLEOTIDE SEQUENCE</scope>
</reference>
<evidence type="ECO:0000256" key="5">
    <source>
        <dbReference type="ARBA" id="ARBA00023004"/>
    </source>
</evidence>
<keyword evidence="2" id="KW-0349">Heme</keyword>
<dbReference type="AlphaFoldDB" id="A0A3B0UV07"/>
<keyword evidence="3" id="KW-0479">Metal-binding</keyword>
<evidence type="ECO:0000256" key="2">
    <source>
        <dbReference type="ARBA" id="ARBA00022617"/>
    </source>
</evidence>
<organism evidence="8">
    <name type="scientific">hydrothermal vent metagenome</name>
    <dbReference type="NCBI Taxonomy" id="652676"/>
    <lineage>
        <taxon>unclassified sequences</taxon>
        <taxon>metagenomes</taxon>
        <taxon>ecological metagenomes</taxon>
    </lineage>
</organism>
<feature type="domain" description="Cytochrome c" evidence="7">
    <location>
        <begin position="36"/>
        <end position="112"/>
    </location>
</feature>
<dbReference type="InterPro" id="IPR051811">
    <property type="entry name" value="Cytochrome_c550/c551-like"/>
</dbReference>
<dbReference type="Pfam" id="PF13442">
    <property type="entry name" value="Cytochrome_CBB3"/>
    <property type="match status" value="2"/>
</dbReference>
<dbReference type="GO" id="GO:0009055">
    <property type="term" value="F:electron transfer activity"/>
    <property type="evidence" value="ECO:0007669"/>
    <property type="project" value="InterPro"/>
</dbReference>
<sequence>MKTIIITIAIGFIMLLYGFTIYKPMEAQNVKSGDSATAITGAALFQKNCAVCHGADLSGNPPAFPSLKEVKTRMTRTQIADLLKTGRNNMPSFSYLSDAERQALVGFLYGENTESQVQTQLTPEEQGRNLFVANCARCHKAKPGDPLPPGQRRMGMRPPVLAGVTRYLDIPSFKAILNMGPCYMPSFSFLNQQEKSSIYFWLKTLEKYAPRYNGMMHRRGNMGCGSFR</sequence>
<keyword evidence="6" id="KW-0472">Membrane</keyword>
<gene>
    <name evidence="8" type="ORF">MNBD_BACTEROID07-1254</name>
</gene>
<evidence type="ECO:0000256" key="3">
    <source>
        <dbReference type="ARBA" id="ARBA00022723"/>
    </source>
</evidence>
<dbReference type="InterPro" id="IPR036909">
    <property type="entry name" value="Cyt_c-like_dom_sf"/>
</dbReference>
<keyword evidence="1" id="KW-0813">Transport</keyword>
<keyword evidence="4" id="KW-0249">Electron transport</keyword>
<dbReference type="GO" id="GO:0046872">
    <property type="term" value="F:metal ion binding"/>
    <property type="evidence" value="ECO:0007669"/>
    <property type="project" value="UniProtKB-KW"/>
</dbReference>
<evidence type="ECO:0000313" key="8">
    <source>
        <dbReference type="EMBL" id="VAW29177.1"/>
    </source>
</evidence>
<proteinExistence type="predicted"/>
<keyword evidence="5" id="KW-0408">Iron</keyword>
<name>A0A3B0UV07_9ZZZZ</name>
<dbReference type="InterPro" id="IPR009056">
    <property type="entry name" value="Cyt_c-like_dom"/>
</dbReference>
<dbReference type="Gene3D" id="1.10.760.10">
    <property type="entry name" value="Cytochrome c-like domain"/>
    <property type="match status" value="2"/>
</dbReference>
<feature type="domain" description="Cytochrome c" evidence="7">
    <location>
        <begin position="122"/>
        <end position="206"/>
    </location>
</feature>
<feature type="transmembrane region" description="Helical" evidence="6">
    <location>
        <begin position="6"/>
        <end position="22"/>
    </location>
</feature>
<dbReference type="PROSITE" id="PS51007">
    <property type="entry name" value="CYTC"/>
    <property type="match status" value="2"/>
</dbReference>
<dbReference type="SUPFAM" id="SSF46626">
    <property type="entry name" value="Cytochrome c"/>
    <property type="match status" value="2"/>
</dbReference>
<keyword evidence="6" id="KW-1133">Transmembrane helix</keyword>
<dbReference type="PANTHER" id="PTHR37823">
    <property type="entry name" value="CYTOCHROME C-553-LIKE"/>
    <property type="match status" value="1"/>
</dbReference>
<evidence type="ECO:0000256" key="6">
    <source>
        <dbReference type="SAM" id="Phobius"/>
    </source>
</evidence>
<evidence type="ECO:0000256" key="4">
    <source>
        <dbReference type="ARBA" id="ARBA00022982"/>
    </source>
</evidence>
<accession>A0A3B0UV07</accession>
<evidence type="ECO:0000256" key="1">
    <source>
        <dbReference type="ARBA" id="ARBA00022448"/>
    </source>
</evidence>